<dbReference type="CDD" id="cd20335">
    <property type="entry name" value="BRcat_RBR"/>
    <property type="match status" value="1"/>
</dbReference>
<name>A0A926EWR0_9FIRM</name>
<dbReference type="AlphaFoldDB" id="A0A926EWR0"/>
<dbReference type="EMBL" id="JACRTG010000016">
    <property type="protein sequence ID" value="MBC8587854.1"/>
    <property type="molecule type" value="Genomic_DNA"/>
</dbReference>
<protein>
    <recommendedName>
        <fullName evidence="4">Zn-finger containing protein</fullName>
    </recommendedName>
</protein>
<proteinExistence type="predicted"/>
<keyword evidence="3" id="KW-1185">Reference proteome</keyword>
<organism evidence="2 3">
    <name type="scientific">Paratissierella segnis</name>
    <dbReference type="NCBI Taxonomy" id="2763679"/>
    <lineage>
        <taxon>Bacteria</taxon>
        <taxon>Bacillati</taxon>
        <taxon>Bacillota</taxon>
        <taxon>Tissierellia</taxon>
        <taxon>Tissierellales</taxon>
        <taxon>Tissierellaceae</taxon>
        <taxon>Paratissierella</taxon>
    </lineage>
</organism>
<accession>A0A926EWR0</accession>
<reference evidence="2" key="1">
    <citation type="submission" date="2020-08" db="EMBL/GenBank/DDBJ databases">
        <title>Genome public.</title>
        <authorList>
            <person name="Liu C."/>
            <person name="Sun Q."/>
        </authorList>
    </citation>
    <scope>NUCLEOTIDE SEQUENCE</scope>
    <source>
        <strain evidence="2">BX21</strain>
    </source>
</reference>
<evidence type="ECO:0008006" key="4">
    <source>
        <dbReference type="Google" id="ProtNLM"/>
    </source>
</evidence>
<feature type="transmembrane region" description="Helical" evidence="1">
    <location>
        <begin position="12"/>
        <end position="31"/>
    </location>
</feature>
<gene>
    <name evidence="2" type="ORF">H8707_06350</name>
</gene>
<sequence>MNWLKKFMQGRYGGDQLSLALLVLSIILSLIGGLSKITFIAVLSYIPLVISIFRMFSKDISKRSMENYKFSMAFSPIYKKYLGLKNRIKDRKTHKYIKCPNCKQKLRVPKGKGKILVTCSKCNHKFYKKS</sequence>
<dbReference type="RefSeq" id="WP_262429300.1">
    <property type="nucleotide sequence ID" value="NZ_JACRTG010000016.1"/>
</dbReference>
<evidence type="ECO:0000313" key="3">
    <source>
        <dbReference type="Proteomes" id="UP000601171"/>
    </source>
</evidence>
<keyword evidence="1" id="KW-0472">Membrane</keyword>
<evidence type="ECO:0000256" key="1">
    <source>
        <dbReference type="SAM" id="Phobius"/>
    </source>
</evidence>
<dbReference type="Proteomes" id="UP000601171">
    <property type="component" value="Unassembled WGS sequence"/>
</dbReference>
<evidence type="ECO:0000313" key="2">
    <source>
        <dbReference type="EMBL" id="MBC8587854.1"/>
    </source>
</evidence>
<keyword evidence="1" id="KW-1133">Transmembrane helix</keyword>
<comment type="caution">
    <text evidence="2">The sequence shown here is derived from an EMBL/GenBank/DDBJ whole genome shotgun (WGS) entry which is preliminary data.</text>
</comment>
<keyword evidence="1" id="KW-0812">Transmembrane</keyword>